<keyword evidence="2" id="KW-1185">Reference proteome</keyword>
<dbReference type="PATRIC" id="fig|517011.3.peg.2919"/>
<dbReference type="EMBL" id="LDJK01000007">
    <property type="protein sequence ID" value="KRG76741.1"/>
    <property type="molecule type" value="Genomic_DNA"/>
</dbReference>
<dbReference type="Proteomes" id="UP000051386">
    <property type="component" value="Unassembled WGS sequence"/>
</dbReference>
<evidence type="ECO:0000313" key="1">
    <source>
        <dbReference type="EMBL" id="KRG76741.1"/>
    </source>
</evidence>
<organism evidence="1 2">
    <name type="scientific">Stenotrophomonas chelatiphaga</name>
    <dbReference type="NCBI Taxonomy" id="517011"/>
    <lineage>
        <taxon>Bacteria</taxon>
        <taxon>Pseudomonadati</taxon>
        <taxon>Pseudomonadota</taxon>
        <taxon>Gammaproteobacteria</taxon>
        <taxon>Lysobacterales</taxon>
        <taxon>Lysobacteraceae</taxon>
        <taxon>Stenotrophomonas</taxon>
    </lineage>
</organism>
<gene>
    <name evidence="1" type="ORF">ABB28_02805</name>
</gene>
<evidence type="ECO:0000313" key="2">
    <source>
        <dbReference type="Proteomes" id="UP000051386"/>
    </source>
</evidence>
<accession>A0A0R0D578</accession>
<protein>
    <submittedName>
        <fullName evidence="1">Uncharacterized protein</fullName>
    </submittedName>
</protein>
<dbReference type="AlphaFoldDB" id="A0A0R0D578"/>
<proteinExistence type="predicted"/>
<reference evidence="1 2" key="1">
    <citation type="submission" date="2015-05" db="EMBL/GenBank/DDBJ databases">
        <title>Genome sequencing and analysis of members of genus Stenotrophomonas.</title>
        <authorList>
            <person name="Patil P.P."/>
            <person name="Midha S."/>
            <person name="Patil P.B."/>
        </authorList>
    </citation>
    <scope>NUCLEOTIDE SEQUENCE [LARGE SCALE GENOMIC DNA]</scope>
    <source>
        <strain evidence="1 2">DSM 21508</strain>
    </source>
</reference>
<comment type="caution">
    <text evidence="1">The sequence shown here is derived from an EMBL/GenBank/DDBJ whole genome shotgun (WGS) entry which is preliminary data.</text>
</comment>
<name>A0A0R0D578_9GAMM</name>
<sequence>MCGGAGGECLRNGFHVQAGVFVAQLRGHVVQDENVRLGALACAFPHPRQPGEHPAPGKQCVVIRSDVDRQRSPIGQYPAAEHFQAQCIEGVSGPYLRHKRCVDGIHHAGVTAVSCHRHGHVGSGKRRAQRP</sequence>